<evidence type="ECO:0000313" key="2">
    <source>
        <dbReference type="Proteomes" id="UP000729402"/>
    </source>
</evidence>
<proteinExistence type="predicted"/>
<sequence length="129" mass="12818">MAMAVAMAHTVVALGEKGGGTSALGDRAMFIVIATSGELTSAVGDAMTGAGAALGMGVGAGATGTGTGAGVVRPRPVETMTLGLVVASPEKGTRGLTLGRGCRRHLRCCCREEHHHGQGHRERAGSAPL</sequence>
<evidence type="ECO:0000313" key="1">
    <source>
        <dbReference type="EMBL" id="KAG8056065.1"/>
    </source>
</evidence>
<dbReference type="EMBL" id="JAAALK010000288">
    <property type="protein sequence ID" value="KAG8056065.1"/>
    <property type="molecule type" value="Genomic_DNA"/>
</dbReference>
<protein>
    <submittedName>
        <fullName evidence="1">Uncharacterized protein</fullName>
    </submittedName>
</protein>
<accession>A0A8J5S637</accession>
<dbReference type="AlphaFoldDB" id="A0A8J5S637"/>
<organism evidence="1 2">
    <name type="scientific">Zizania palustris</name>
    <name type="common">Northern wild rice</name>
    <dbReference type="NCBI Taxonomy" id="103762"/>
    <lineage>
        <taxon>Eukaryota</taxon>
        <taxon>Viridiplantae</taxon>
        <taxon>Streptophyta</taxon>
        <taxon>Embryophyta</taxon>
        <taxon>Tracheophyta</taxon>
        <taxon>Spermatophyta</taxon>
        <taxon>Magnoliopsida</taxon>
        <taxon>Liliopsida</taxon>
        <taxon>Poales</taxon>
        <taxon>Poaceae</taxon>
        <taxon>BOP clade</taxon>
        <taxon>Oryzoideae</taxon>
        <taxon>Oryzeae</taxon>
        <taxon>Zizaniinae</taxon>
        <taxon>Zizania</taxon>
    </lineage>
</organism>
<name>A0A8J5S637_ZIZPA</name>
<reference evidence="1" key="1">
    <citation type="journal article" date="2021" name="bioRxiv">
        <title>Whole Genome Assembly and Annotation of Northern Wild Rice, Zizania palustris L., Supports a Whole Genome Duplication in the Zizania Genus.</title>
        <authorList>
            <person name="Haas M."/>
            <person name="Kono T."/>
            <person name="Macchietto M."/>
            <person name="Millas R."/>
            <person name="McGilp L."/>
            <person name="Shao M."/>
            <person name="Duquette J."/>
            <person name="Hirsch C.N."/>
            <person name="Kimball J."/>
        </authorList>
    </citation>
    <scope>NUCLEOTIDE SEQUENCE</scope>
    <source>
        <tissue evidence="1">Fresh leaf tissue</tissue>
    </source>
</reference>
<keyword evidence="2" id="KW-1185">Reference proteome</keyword>
<dbReference type="Proteomes" id="UP000729402">
    <property type="component" value="Unassembled WGS sequence"/>
</dbReference>
<gene>
    <name evidence="1" type="ORF">GUJ93_ZPchr0001g32596</name>
</gene>
<comment type="caution">
    <text evidence="1">The sequence shown here is derived from an EMBL/GenBank/DDBJ whole genome shotgun (WGS) entry which is preliminary data.</text>
</comment>
<reference evidence="1" key="2">
    <citation type="submission" date="2021-02" db="EMBL/GenBank/DDBJ databases">
        <authorList>
            <person name="Kimball J.A."/>
            <person name="Haas M.W."/>
            <person name="Macchietto M."/>
            <person name="Kono T."/>
            <person name="Duquette J."/>
            <person name="Shao M."/>
        </authorList>
    </citation>
    <scope>NUCLEOTIDE SEQUENCE</scope>
    <source>
        <tissue evidence="1">Fresh leaf tissue</tissue>
    </source>
</reference>